<reference evidence="1" key="1">
    <citation type="submission" date="2020-10" db="EMBL/GenBank/DDBJ databases">
        <authorList>
            <person name="Gilroy R."/>
        </authorList>
    </citation>
    <scope>NUCLEOTIDE SEQUENCE</scope>
    <source>
        <strain evidence="1">ChiSjej6B24-2974</strain>
    </source>
</reference>
<dbReference type="Proteomes" id="UP000824260">
    <property type="component" value="Unassembled WGS sequence"/>
</dbReference>
<proteinExistence type="predicted"/>
<evidence type="ECO:0000313" key="1">
    <source>
        <dbReference type="EMBL" id="HIQ82989.1"/>
    </source>
</evidence>
<accession>A0A9D0ZMI9</accession>
<protein>
    <submittedName>
        <fullName evidence="1">Uncharacterized protein</fullName>
    </submittedName>
</protein>
<dbReference type="AlphaFoldDB" id="A0A9D0ZMI9"/>
<evidence type="ECO:0000313" key="2">
    <source>
        <dbReference type="Proteomes" id="UP000824260"/>
    </source>
</evidence>
<comment type="caution">
    <text evidence="1">The sequence shown here is derived from an EMBL/GenBank/DDBJ whole genome shotgun (WGS) entry which is preliminary data.</text>
</comment>
<name>A0A9D0ZMI9_9FIRM</name>
<sequence>MPQSVPRRAHCLPLMGYRHMYRSLLRFFSLPRQEALSLLYALYIGNLDTCHYEGVPPQVTELTAEGFCSLVSVYARPYHTEVQMYRSMHALLRSIRYEAAIQDTRRAISRFRILAGTLENRFEDTYDCDITDPKTTYALCWSRLTVRREEPLTALREGANF</sequence>
<dbReference type="EMBL" id="DVFZ01000078">
    <property type="protein sequence ID" value="HIQ82989.1"/>
    <property type="molecule type" value="Genomic_DNA"/>
</dbReference>
<gene>
    <name evidence="1" type="ORF">IAA52_07785</name>
</gene>
<reference evidence="1" key="2">
    <citation type="journal article" date="2021" name="PeerJ">
        <title>Extensive microbial diversity within the chicken gut microbiome revealed by metagenomics and culture.</title>
        <authorList>
            <person name="Gilroy R."/>
            <person name="Ravi A."/>
            <person name="Getino M."/>
            <person name="Pursley I."/>
            <person name="Horton D.L."/>
            <person name="Alikhan N.F."/>
            <person name="Baker D."/>
            <person name="Gharbi K."/>
            <person name="Hall N."/>
            <person name="Watson M."/>
            <person name="Adriaenssens E.M."/>
            <person name="Foster-Nyarko E."/>
            <person name="Jarju S."/>
            <person name="Secka A."/>
            <person name="Antonio M."/>
            <person name="Oren A."/>
            <person name="Chaudhuri R.R."/>
            <person name="La Ragione R."/>
            <person name="Hildebrand F."/>
            <person name="Pallen M.J."/>
        </authorList>
    </citation>
    <scope>NUCLEOTIDE SEQUENCE</scope>
    <source>
        <strain evidence="1">ChiSjej6B24-2974</strain>
    </source>
</reference>
<organism evidence="1 2">
    <name type="scientific">Candidatus Pullichristensenella stercorigallinarum</name>
    <dbReference type="NCBI Taxonomy" id="2840909"/>
    <lineage>
        <taxon>Bacteria</taxon>
        <taxon>Bacillati</taxon>
        <taxon>Bacillota</taxon>
        <taxon>Clostridia</taxon>
        <taxon>Candidatus Pullichristensenella</taxon>
    </lineage>
</organism>